<dbReference type="Gene3D" id="1.25.40.20">
    <property type="entry name" value="Ankyrin repeat-containing domain"/>
    <property type="match status" value="1"/>
</dbReference>
<proteinExistence type="predicted"/>
<dbReference type="SMART" id="SM00248">
    <property type="entry name" value="ANK"/>
    <property type="match status" value="3"/>
</dbReference>
<protein>
    <recommendedName>
        <fullName evidence="6">Ankyrin</fullName>
    </recommendedName>
</protein>
<evidence type="ECO:0000256" key="2">
    <source>
        <dbReference type="ARBA" id="ARBA00023043"/>
    </source>
</evidence>
<keyword evidence="1" id="KW-0677">Repeat</keyword>
<sequence length="132" mass="14571">MHFKQRDIVRYEIEEAGEHPNDRMASAEVPLRKYARASDIEMMQLPIDHGADVGVRNQIERTPLMLASNRKLIDTAELLLQSGANVNDVTVQGNTALHFAARAGSLDMVKLLVTYGASVDNPINDVNTDEGL</sequence>
<evidence type="ECO:0000313" key="5">
    <source>
        <dbReference type="Proteomes" id="UP001146120"/>
    </source>
</evidence>
<keyword evidence="2 3" id="KW-0040">ANK repeat</keyword>
<gene>
    <name evidence="4" type="ORF">N0F65_006314</name>
</gene>
<dbReference type="InterPro" id="IPR036770">
    <property type="entry name" value="Ankyrin_rpt-contain_sf"/>
</dbReference>
<keyword evidence="5" id="KW-1185">Reference proteome</keyword>
<dbReference type="Pfam" id="PF12796">
    <property type="entry name" value="Ank_2"/>
    <property type="match status" value="1"/>
</dbReference>
<dbReference type="SUPFAM" id="SSF48403">
    <property type="entry name" value="Ankyrin repeat"/>
    <property type="match status" value="1"/>
</dbReference>
<accession>A0AAV2YPW9</accession>
<comment type="caution">
    <text evidence="4">The sequence shown here is derived from an EMBL/GenBank/DDBJ whole genome shotgun (WGS) entry which is preliminary data.</text>
</comment>
<dbReference type="InterPro" id="IPR002110">
    <property type="entry name" value="Ankyrin_rpt"/>
</dbReference>
<feature type="repeat" description="ANK" evidence="3">
    <location>
        <begin position="59"/>
        <end position="91"/>
    </location>
</feature>
<organism evidence="4 5">
    <name type="scientific">Lagenidium giganteum</name>
    <dbReference type="NCBI Taxonomy" id="4803"/>
    <lineage>
        <taxon>Eukaryota</taxon>
        <taxon>Sar</taxon>
        <taxon>Stramenopiles</taxon>
        <taxon>Oomycota</taxon>
        <taxon>Peronosporomycetes</taxon>
        <taxon>Pythiales</taxon>
        <taxon>Pythiaceae</taxon>
    </lineage>
</organism>
<reference evidence="4" key="2">
    <citation type="journal article" date="2023" name="Microbiol Resour">
        <title>Decontamination and Annotation of the Draft Genome Sequence of the Oomycete Lagenidium giganteum ARSEF 373.</title>
        <authorList>
            <person name="Morgan W.R."/>
            <person name="Tartar A."/>
        </authorList>
    </citation>
    <scope>NUCLEOTIDE SEQUENCE</scope>
    <source>
        <strain evidence="4">ARSEF 373</strain>
    </source>
</reference>
<evidence type="ECO:0008006" key="6">
    <source>
        <dbReference type="Google" id="ProtNLM"/>
    </source>
</evidence>
<dbReference type="PANTHER" id="PTHR24171">
    <property type="entry name" value="ANKYRIN REPEAT DOMAIN-CONTAINING PROTEIN 39-RELATED"/>
    <property type="match status" value="1"/>
</dbReference>
<dbReference type="PROSITE" id="PS50297">
    <property type="entry name" value="ANK_REP_REGION"/>
    <property type="match status" value="2"/>
</dbReference>
<evidence type="ECO:0000256" key="1">
    <source>
        <dbReference type="ARBA" id="ARBA00022737"/>
    </source>
</evidence>
<feature type="repeat" description="ANK" evidence="3">
    <location>
        <begin position="92"/>
        <end position="124"/>
    </location>
</feature>
<evidence type="ECO:0000313" key="4">
    <source>
        <dbReference type="EMBL" id="DAZ95424.1"/>
    </source>
</evidence>
<dbReference type="EMBL" id="DAKRPA010000205">
    <property type="protein sequence ID" value="DAZ95424.1"/>
    <property type="molecule type" value="Genomic_DNA"/>
</dbReference>
<evidence type="ECO:0000256" key="3">
    <source>
        <dbReference type="PROSITE-ProRule" id="PRU00023"/>
    </source>
</evidence>
<reference evidence="4" key="1">
    <citation type="submission" date="2022-11" db="EMBL/GenBank/DDBJ databases">
        <authorList>
            <person name="Morgan W.R."/>
            <person name="Tartar A."/>
        </authorList>
    </citation>
    <scope>NUCLEOTIDE SEQUENCE</scope>
    <source>
        <strain evidence="4">ARSEF 373</strain>
    </source>
</reference>
<dbReference type="Proteomes" id="UP001146120">
    <property type="component" value="Unassembled WGS sequence"/>
</dbReference>
<name>A0AAV2YPW9_9STRA</name>
<dbReference type="AlphaFoldDB" id="A0AAV2YPW9"/>
<dbReference type="PROSITE" id="PS50088">
    <property type="entry name" value="ANK_REPEAT"/>
    <property type="match status" value="2"/>
</dbReference>